<protein>
    <recommendedName>
        <fullName evidence="3">MYND finger</fullName>
    </recommendedName>
</protein>
<evidence type="ECO:0008006" key="3">
    <source>
        <dbReference type="Google" id="ProtNLM"/>
    </source>
</evidence>
<gene>
    <name evidence="1" type="ORF">HH1059_02140</name>
</gene>
<dbReference type="OrthoDB" id="9814432at2"/>
<accession>A0A120MZL8</accession>
<dbReference type="InterPro" id="IPR049708">
    <property type="entry name" value="PP0621-like"/>
</dbReference>
<dbReference type="AlphaFoldDB" id="A0A120MZL8"/>
<name>A0A120MZL8_HALHR</name>
<dbReference type="EMBL" id="AP017372">
    <property type="protein sequence ID" value="BAU56891.1"/>
    <property type="molecule type" value="Genomic_DNA"/>
</dbReference>
<proteinExistence type="predicted"/>
<organism evidence="1 2">
    <name type="scientific">Halorhodospira halochloris</name>
    <name type="common">Ectothiorhodospira halochloris</name>
    <dbReference type="NCBI Taxonomy" id="1052"/>
    <lineage>
        <taxon>Bacteria</taxon>
        <taxon>Pseudomonadati</taxon>
        <taxon>Pseudomonadota</taxon>
        <taxon>Gammaproteobacteria</taxon>
        <taxon>Chromatiales</taxon>
        <taxon>Ectothiorhodospiraceae</taxon>
        <taxon>Halorhodospira</taxon>
    </lineage>
</organism>
<sequence length="86" mass="9867">MLSQILLVIIIILALIGARSVYHWVLHKPRESPPPDPDSAEGLGRGYAEEMVPCAHCGLFLARSRALQRWKRYYCCHEHMQQGPRQ</sequence>
<evidence type="ECO:0000313" key="1">
    <source>
        <dbReference type="EMBL" id="BAU56891.1"/>
    </source>
</evidence>
<dbReference type="RefSeq" id="WP_096407319.1">
    <property type="nucleotide sequence ID" value="NZ_AP017372.2"/>
</dbReference>
<dbReference type="NCBIfam" id="NF041023">
    <property type="entry name" value="PP0621_fam"/>
    <property type="match status" value="1"/>
</dbReference>
<reference evidence="1" key="1">
    <citation type="submission" date="2016-02" db="EMBL/GenBank/DDBJ databases">
        <title>Halorhodospira halochloris DSM-1059 complete genome, version 2.</title>
        <authorList>
            <person name="Tsukatani Y."/>
        </authorList>
    </citation>
    <scope>NUCLEOTIDE SEQUENCE</scope>
    <source>
        <strain evidence="1">DSM 1059</strain>
    </source>
</reference>
<dbReference type="Proteomes" id="UP000218890">
    <property type="component" value="Chromosome"/>
</dbReference>
<evidence type="ECO:0000313" key="2">
    <source>
        <dbReference type="Proteomes" id="UP000218890"/>
    </source>
</evidence>
<keyword evidence="2" id="KW-1185">Reference proteome</keyword>
<dbReference type="KEGG" id="hhk:HH1059_02140"/>